<comment type="caution">
    <text evidence="5">The sequence shown here is derived from an EMBL/GenBank/DDBJ whole genome shotgun (WGS) entry which is preliminary data.</text>
</comment>
<name>A0A4R1KC31_9BACT</name>
<dbReference type="EMBL" id="SMGG01000003">
    <property type="protein sequence ID" value="TCK62096.1"/>
    <property type="molecule type" value="Genomic_DNA"/>
</dbReference>
<dbReference type="GO" id="GO:0003677">
    <property type="term" value="F:DNA binding"/>
    <property type="evidence" value="ECO:0007669"/>
    <property type="project" value="UniProtKB-KW"/>
</dbReference>
<dbReference type="InterPro" id="IPR036388">
    <property type="entry name" value="WH-like_DNA-bd_sf"/>
</dbReference>
<dbReference type="PANTHER" id="PTHR33204">
    <property type="entry name" value="TRANSCRIPTIONAL REGULATOR, MARR FAMILY"/>
    <property type="match status" value="1"/>
</dbReference>
<dbReference type="RefSeq" id="WP_132871888.1">
    <property type="nucleotide sequence ID" value="NZ_JBLJBI010000082.1"/>
</dbReference>
<dbReference type="PROSITE" id="PS51118">
    <property type="entry name" value="HTH_HXLR"/>
    <property type="match status" value="1"/>
</dbReference>
<evidence type="ECO:0000256" key="1">
    <source>
        <dbReference type="ARBA" id="ARBA00023015"/>
    </source>
</evidence>
<dbReference type="OrthoDB" id="9791143at2"/>
<gene>
    <name evidence="5" type="ORF">C8D98_0606</name>
</gene>
<dbReference type="SUPFAM" id="SSF46785">
    <property type="entry name" value="Winged helix' DNA-binding domain"/>
    <property type="match status" value="1"/>
</dbReference>
<organism evidence="5 6">
    <name type="scientific">Seleniivibrio woodruffii</name>
    <dbReference type="NCBI Taxonomy" id="1078050"/>
    <lineage>
        <taxon>Bacteria</taxon>
        <taxon>Pseudomonadati</taxon>
        <taxon>Deferribacterota</taxon>
        <taxon>Deferribacteres</taxon>
        <taxon>Deferribacterales</taxon>
        <taxon>Geovibrionaceae</taxon>
        <taxon>Seleniivibrio</taxon>
    </lineage>
</organism>
<sequence>MGNCKTKEICGKSYNCYFELTMTVFSGKWKAIILYHIAREEVLRFSEIRKGMNGITERMLAKQLRELEADGVVSRHIYNQIPPKVEYRLTDIGKKLIPILNMMKDWGIEYEEFLGGREIFASAEYEQPDNSMV</sequence>
<evidence type="ECO:0000313" key="5">
    <source>
        <dbReference type="EMBL" id="TCK62096.1"/>
    </source>
</evidence>
<dbReference type="AlphaFoldDB" id="A0A4R1KC31"/>
<keyword evidence="3" id="KW-0804">Transcription</keyword>
<dbReference type="Pfam" id="PF01638">
    <property type="entry name" value="HxlR"/>
    <property type="match status" value="1"/>
</dbReference>
<dbReference type="PANTHER" id="PTHR33204:SF29">
    <property type="entry name" value="TRANSCRIPTIONAL REGULATOR"/>
    <property type="match status" value="1"/>
</dbReference>
<evidence type="ECO:0000313" key="6">
    <source>
        <dbReference type="Proteomes" id="UP000294614"/>
    </source>
</evidence>
<accession>A0A4R1KC31</accession>
<keyword evidence="1" id="KW-0805">Transcription regulation</keyword>
<dbReference type="Proteomes" id="UP000294614">
    <property type="component" value="Unassembled WGS sequence"/>
</dbReference>
<dbReference type="Gene3D" id="1.10.10.10">
    <property type="entry name" value="Winged helix-like DNA-binding domain superfamily/Winged helix DNA-binding domain"/>
    <property type="match status" value="1"/>
</dbReference>
<evidence type="ECO:0000256" key="3">
    <source>
        <dbReference type="ARBA" id="ARBA00023163"/>
    </source>
</evidence>
<dbReference type="InterPro" id="IPR036390">
    <property type="entry name" value="WH_DNA-bd_sf"/>
</dbReference>
<dbReference type="InterPro" id="IPR002577">
    <property type="entry name" value="HTH_HxlR"/>
</dbReference>
<proteinExistence type="predicted"/>
<keyword evidence="6" id="KW-1185">Reference proteome</keyword>
<protein>
    <submittedName>
        <fullName evidence="5">HxlR family transcriptional regulator</fullName>
    </submittedName>
</protein>
<feature type="domain" description="HTH hxlR-type" evidence="4">
    <location>
        <begin position="16"/>
        <end position="115"/>
    </location>
</feature>
<keyword evidence="2" id="KW-0238">DNA-binding</keyword>
<reference evidence="5 6" key="1">
    <citation type="submission" date="2019-03" db="EMBL/GenBank/DDBJ databases">
        <title>Genomic Encyclopedia of Type Strains, Phase IV (KMG-IV): sequencing the most valuable type-strain genomes for metagenomic binning, comparative biology and taxonomic classification.</title>
        <authorList>
            <person name="Goeker M."/>
        </authorList>
    </citation>
    <scope>NUCLEOTIDE SEQUENCE [LARGE SCALE GENOMIC DNA]</scope>
    <source>
        <strain evidence="5 6">DSM 24984</strain>
    </source>
</reference>
<evidence type="ECO:0000256" key="2">
    <source>
        <dbReference type="ARBA" id="ARBA00023125"/>
    </source>
</evidence>
<evidence type="ECO:0000259" key="4">
    <source>
        <dbReference type="PROSITE" id="PS51118"/>
    </source>
</evidence>